<evidence type="ECO:0000256" key="1">
    <source>
        <dbReference type="ARBA" id="ARBA00022801"/>
    </source>
</evidence>
<sequence>MLKRFYPDDYVDSAYEIPYEELYKKGYRGIVFDVDNTLVEHGAPVTERAVALFERLRKTGYDTCIISNNKEPRVRPLAEAVHSKYVSDAKKPSPKNYIKAMECMKTDANTTFFVGDQLFTDVWGANRAGMMTILVKPIDKHEEIQIVLKRYLEKIVLHFYKKQERKRYGRN</sequence>
<keyword evidence="1" id="KW-0378">Hydrolase</keyword>
<organism evidence="2 3">
    <name type="scientific">Lachnospira intestinalis</name>
    <dbReference type="NCBI Taxonomy" id="3133158"/>
    <lineage>
        <taxon>Bacteria</taxon>
        <taxon>Bacillati</taxon>
        <taxon>Bacillota</taxon>
        <taxon>Clostridia</taxon>
        <taxon>Lachnospirales</taxon>
        <taxon>Lachnospiraceae</taxon>
        <taxon>Lachnospira</taxon>
    </lineage>
</organism>
<dbReference type="InterPro" id="IPR006439">
    <property type="entry name" value="HAD-SF_hydro_IA"/>
</dbReference>
<accession>A0ABV1H1X0</accession>
<dbReference type="NCBIfam" id="TIGR01662">
    <property type="entry name" value="HAD-SF-IIIA"/>
    <property type="match status" value="1"/>
</dbReference>
<dbReference type="InterPro" id="IPR036412">
    <property type="entry name" value="HAD-like_sf"/>
</dbReference>
<dbReference type="SUPFAM" id="SSF56784">
    <property type="entry name" value="HAD-like"/>
    <property type="match status" value="1"/>
</dbReference>
<evidence type="ECO:0000313" key="2">
    <source>
        <dbReference type="EMBL" id="MEQ2553695.1"/>
    </source>
</evidence>
<dbReference type="InterPro" id="IPR006549">
    <property type="entry name" value="HAD-SF_hydro_IIIA"/>
</dbReference>
<reference evidence="2" key="1">
    <citation type="submission" date="2024-03" db="EMBL/GenBank/DDBJ databases">
        <title>Human intestinal bacterial collection.</title>
        <authorList>
            <person name="Pauvert C."/>
            <person name="Hitch T.C.A."/>
            <person name="Clavel T."/>
        </authorList>
    </citation>
    <scope>NUCLEOTIDE SEQUENCE [LARGE SCALE GENOMIC DNA]</scope>
    <source>
        <strain evidence="2">CLA-AA-H89B</strain>
    </source>
</reference>
<dbReference type="NCBIfam" id="TIGR01668">
    <property type="entry name" value="YqeG_hyp_ppase"/>
    <property type="match status" value="1"/>
</dbReference>
<dbReference type="InterPro" id="IPR051540">
    <property type="entry name" value="S-2-haloacid_dehalogenase"/>
</dbReference>
<dbReference type="Pfam" id="PF00702">
    <property type="entry name" value="Hydrolase"/>
    <property type="match status" value="1"/>
</dbReference>
<protein>
    <submittedName>
        <fullName evidence="2">YqeG family HAD IIIA-type phosphatase</fullName>
    </submittedName>
</protein>
<comment type="caution">
    <text evidence="2">The sequence shown here is derived from an EMBL/GenBank/DDBJ whole genome shotgun (WGS) entry which is preliminary data.</text>
</comment>
<gene>
    <name evidence="2" type="ORF">WMO37_01520</name>
</gene>
<dbReference type="NCBIfam" id="TIGR01549">
    <property type="entry name" value="HAD-SF-IA-v1"/>
    <property type="match status" value="1"/>
</dbReference>
<name>A0ABV1H1X0_9FIRM</name>
<dbReference type="InterPro" id="IPR010021">
    <property type="entry name" value="PGPP1/Gep4"/>
</dbReference>
<dbReference type="InterPro" id="IPR023214">
    <property type="entry name" value="HAD_sf"/>
</dbReference>
<dbReference type="Proteomes" id="UP001546774">
    <property type="component" value="Unassembled WGS sequence"/>
</dbReference>
<dbReference type="EMBL" id="JBBMFS010000001">
    <property type="protein sequence ID" value="MEQ2553695.1"/>
    <property type="molecule type" value="Genomic_DNA"/>
</dbReference>
<evidence type="ECO:0000313" key="3">
    <source>
        <dbReference type="Proteomes" id="UP001546774"/>
    </source>
</evidence>
<dbReference type="PANTHER" id="PTHR43316">
    <property type="entry name" value="HYDROLASE, HALOACID DELAHOGENASE-RELATED"/>
    <property type="match status" value="1"/>
</dbReference>
<dbReference type="PANTHER" id="PTHR43316:SF3">
    <property type="entry name" value="HALOACID DEHALOGENASE, TYPE II (AFU_ORTHOLOGUE AFUA_2G07750)-RELATED"/>
    <property type="match status" value="1"/>
</dbReference>
<keyword evidence="3" id="KW-1185">Reference proteome</keyword>
<proteinExistence type="predicted"/>
<dbReference type="Gene3D" id="3.40.50.1000">
    <property type="entry name" value="HAD superfamily/HAD-like"/>
    <property type="match status" value="1"/>
</dbReference>